<dbReference type="InterPro" id="IPR049052">
    <property type="entry name" value="nSTAND1"/>
</dbReference>
<feature type="compositionally biased region" description="Acidic residues" evidence="1">
    <location>
        <begin position="24"/>
        <end position="36"/>
    </location>
</feature>
<reference evidence="3 4" key="1">
    <citation type="submission" date="2016-10" db="EMBL/GenBank/DDBJ databases">
        <authorList>
            <person name="de Groot N.N."/>
        </authorList>
    </citation>
    <scope>NUCLEOTIDE SEQUENCE [LARGE SCALE GENOMIC DNA]</scope>
    <source>
        <strain evidence="3 4">CPCC 201354</strain>
    </source>
</reference>
<feature type="region of interest" description="Disordered" evidence="1">
    <location>
        <begin position="1"/>
        <end position="47"/>
    </location>
</feature>
<proteinExistence type="predicted"/>
<evidence type="ECO:0000259" key="2">
    <source>
        <dbReference type="Pfam" id="PF20703"/>
    </source>
</evidence>
<name>A0A1G7Z2Z4_9ACTN</name>
<dbReference type="STRING" id="504805.SAMN05421505_110151"/>
<dbReference type="RefSeq" id="WP_176955414.1">
    <property type="nucleotide sequence ID" value="NZ_FNCN01000010.1"/>
</dbReference>
<feature type="compositionally biased region" description="Pro residues" evidence="1">
    <location>
        <begin position="9"/>
        <end position="19"/>
    </location>
</feature>
<protein>
    <submittedName>
        <fullName evidence="3">Helix-turn-helix domain-containing protein</fullName>
    </submittedName>
</protein>
<feature type="domain" description="Novel STAND NTPase 1" evidence="2">
    <location>
        <begin position="134"/>
        <end position="249"/>
    </location>
</feature>
<dbReference type="Proteomes" id="UP000198923">
    <property type="component" value="Unassembled WGS sequence"/>
</dbReference>
<dbReference type="AlphaFoldDB" id="A0A1G7Z2Z4"/>
<organism evidence="3 4">
    <name type="scientific">Sinosporangium album</name>
    <dbReference type="NCBI Taxonomy" id="504805"/>
    <lineage>
        <taxon>Bacteria</taxon>
        <taxon>Bacillati</taxon>
        <taxon>Actinomycetota</taxon>
        <taxon>Actinomycetes</taxon>
        <taxon>Streptosporangiales</taxon>
        <taxon>Streptosporangiaceae</taxon>
        <taxon>Sinosporangium</taxon>
    </lineage>
</organism>
<sequence length="266" mass="27539">MADGSPTPATAPDPQPATTPTPDTDTDTSADSDTEPDPDRVQDRRDFARELSLLRDRAGLTVRQVASKVGAYGAHSTLGDWFAGRGLPSTASRDLFTKVLAACGAGDAAQVERWTAAWRRVRRAPGPRPTGPEPYRGLSSFQPEDAAWFFGRRDLTEQLVARLGELKAAGGGVQVVVGASGSGKSSLLRAGMVAALRAGALPGSADWPIALFTPGDHPSAALAAVRRVRGAGGTGGTPAVLVVDQFEALAWRPPGSGPGPAALMRP</sequence>
<dbReference type="InterPro" id="IPR001387">
    <property type="entry name" value="Cro/C1-type_HTH"/>
</dbReference>
<evidence type="ECO:0000313" key="4">
    <source>
        <dbReference type="Proteomes" id="UP000198923"/>
    </source>
</evidence>
<dbReference type="Pfam" id="PF13560">
    <property type="entry name" value="HTH_31"/>
    <property type="match status" value="1"/>
</dbReference>
<accession>A0A1G7Z2Z4</accession>
<dbReference type="InterPro" id="IPR027417">
    <property type="entry name" value="P-loop_NTPase"/>
</dbReference>
<feature type="compositionally biased region" description="Basic and acidic residues" evidence="1">
    <location>
        <begin position="37"/>
        <end position="47"/>
    </location>
</feature>
<dbReference type="CDD" id="cd00093">
    <property type="entry name" value="HTH_XRE"/>
    <property type="match status" value="1"/>
</dbReference>
<evidence type="ECO:0000256" key="1">
    <source>
        <dbReference type="SAM" id="MobiDB-lite"/>
    </source>
</evidence>
<evidence type="ECO:0000313" key="3">
    <source>
        <dbReference type="EMBL" id="SDH02550.1"/>
    </source>
</evidence>
<gene>
    <name evidence="3" type="ORF">SAMN05421505_110151</name>
</gene>
<dbReference type="SUPFAM" id="SSF52540">
    <property type="entry name" value="P-loop containing nucleoside triphosphate hydrolases"/>
    <property type="match status" value="1"/>
</dbReference>
<keyword evidence="4" id="KW-1185">Reference proteome</keyword>
<dbReference type="Pfam" id="PF20703">
    <property type="entry name" value="nSTAND1"/>
    <property type="match status" value="1"/>
</dbReference>
<dbReference type="EMBL" id="FNCN01000010">
    <property type="protein sequence ID" value="SDH02550.1"/>
    <property type="molecule type" value="Genomic_DNA"/>
</dbReference>